<protein>
    <submittedName>
        <fullName evidence="1">Uncharacterized protein</fullName>
    </submittedName>
</protein>
<evidence type="ECO:0000313" key="1">
    <source>
        <dbReference type="EMBL" id="KAJ1188653.1"/>
    </source>
</evidence>
<dbReference type="Proteomes" id="UP001066276">
    <property type="component" value="Chromosome 3_1"/>
</dbReference>
<name>A0AAV7UIN0_PLEWA</name>
<dbReference type="EMBL" id="JANPWB010000005">
    <property type="protein sequence ID" value="KAJ1188653.1"/>
    <property type="molecule type" value="Genomic_DNA"/>
</dbReference>
<keyword evidence="2" id="KW-1185">Reference proteome</keyword>
<organism evidence="1 2">
    <name type="scientific">Pleurodeles waltl</name>
    <name type="common">Iberian ribbed newt</name>
    <dbReference type="NCBI Taxonomy" id="8319"/>
    <lineage>
        <taxon>Eukaryota</taxon>
        <taxon>Metazoa</taxon>
        <taxon>Chordata</taxon>
        <taxon>Craniata</taxon>
        <taxon>Vertebrata</taxon>
        <taxon>Euteleostomi</taxon>
        <taxon>Amphibia</taxon>
        <taxon>Batrachia</taxon>
        <taxon>Caudata</taxon>
        <taxon>Salamandroidea</taxon>
        <taxon>Salamandridae</taxon>
        <taxon>Pleurodelinae</taxon>
        <taxon>Pleurodeles</taxon>
    </lineage>
</organism>
<gene>
    <name evidence="1" type="ORF">NDU88_005412</name>
</gene>
<reference evidence="1" key="1">
    <citation type="journal article" date="2022" name="bioRxiv">
        <title>Sequencing and chromosome-scale assembly of the giantPleurodeles waltlgenome.</title>
        <authorList>
            <person name="Brown T."/>
            <person name="Elewa A."/>
            <person name="Iarovenko S."/>
            <person name="Subramanian E."/>
            <person name="Araus A.J."/>
            <person name="Petzold A."/>
            <person name="Susuki M."/>
            <person name="Suzuki K.-i.T."/>
            <person name="Hayashi T."/>
            <person name="Toyoda A."/>
            <person name="Oliveira C."/>
            <person name="Osipova E."/>
            <person name="Leigh N.D."/>
            <person name="Simon A."/>
            <person name="Yun M.H."/>
        </authorList>
    </citation>
    <scope>NUCLEOTIDE SEQUENCE</scope>
    <source>
        <strain evidence="1">20211129_DDA</strain>
        <tissue evidence="1">Liver</tissue>
    </source>
</reference>
<sequence>MFLLCRTRGFVMSERKEVPREEDVVVGVEDEVRCSSDNNLGDEVGYGGAVSRREDSIASWVKSEARTSGSAERLTDL</sequence>
<accession>A0AAV7UIN0</accession>
<proteinExistence type="predicted"/>
<evidence type="ECO:0000313" key="2">
    <source>
        <dbReference type="Proteomes" id="UP001066276"/>
    </source>
</evidence>
<comment type="caution">
    <text evidence="1">The sequence shown here is derived from an EMBL/GenBank/DDBJ whole genome shotgun (WGS) entry which is preliminary data.</text>
</comment>
<dbReference type="AlphaFoldDB" id="A0AAV7UIN0"/>